<evidence type="ECO:0000313" key="3">
    <source>
        <dbReference type="Proteomes" id="UP000003163"/>
    </source>
</evidence>
<proteinExistence type="predicted"/>
<evidence type="ECO:0000313" key="2">
    <source>
        <dbReference type="EMBL" id="EJW05114.1"/>
    </source>
</evidence>
<comment type="caution">
    <text evidence="2">The sequence shown here is derived from an EMBL/GenBank/DDBJ whole genome shotgun (WGS) entry which is preliminary data.</text>
</comment>
<keyword evidence="3" id="KW-1185">Reference proteome</keyword>
<dbReference type="Proteomes" id="UP000003163">
    <property type="component" value="Unassembled WGS sequence"/>
</dbReference>
<keyword evidence="1" id="KW-1133">Transmembrane helix</keyword>
<dbReference type="VEuPathDB" id="MicrosporidiaDB:EDEG_00784"/>
<gene>
    <name evidence="2" type="ORF">EDEG_00784</name>
</gene>
<keyword evidence="1" id="KW-0472">Membrane</keyword>
<accession>J9DCA6</accession>
<dbReference type="InParanoid" id="J9DCA6"/>
<dbReference type="HOGENOM" id="CLU_2196910_0_0_1"/>
<protein>
    <submittedName>
        <fullName evidence="2">Uncharacterized protein</fullName>
    </submittedName>
</protein>
<dbReference type="EMBL" id="AFBI03000009">
    <property type="protein sequence ID" value="EJW05114.1"/>
    <property type="molecule type" value="Genomic_DNA"/>
</dbReference>
<evidence type="ECO:0000256" key="1">
    <source>
        <dbReference type="SAM" id="Phobius"/>
    </source>
</evidence>
<name>J9DCA6_EDHAE</name>
<feature type="transmembrane region" description="Helical" evidence="1">
    <location>
        <begin position="80"/>
        <end position="102"/>
    </location>
</feature>
<sequence length="108" mass="13124">MITVISFFTLYVLVKHNNSLCWMNSVRIMVFSIYIHPIFVIIQFIIFSYIKYLSKFIAFELTTFDSRYSIKKSIRKNSLVVYYPCLQINQMKFYLILIKIYFKNRSMQ</sequence>
<organism evidence="2 3">
    <name type="scientific">Edhazardia aedis (strain USNM 41457)</name>
    <name type="common">Microsporidian parasite</name>
    <dbReference type="NCBI Taxonomy" id="1003232"/>
    <lineage>
        <taxon>Eukaryota</taxon>
        <taxon>Fungi</taxon>
        <taxon>Fungi incertae sedis</taxon>
        <taxon>Microsporidia</taxon>
        <taxon>Edhazardia</taxon>
    </lineage>
</organism>
<feature type="transmembrane region" description="Helical" evidence="1">
    <location>
        <begin position="28"/>
        <end position="50"/>
    </location>
</feature>
<reference evidence="2 3" key="1">
    <citation type="submission" date="2011-08" db="EMBL/GenBank/DDBJ databases">
        <authorList>
            <person name="Liu Z.J."/>
            <person name="Shi F.L."/>
            <person name="Lu J.Q."/>
            <person name="Li M."/>
            <person name="Wang Z.L."/>
        </authorList>
    </citation>
    <scope>NUCLEOTIDE SEQUENCE [LARGE SCALE GENOMIC DNA]</scope>
    <source>
        <strain evidence="2 3">USNM 41457</strain>
    </source>
</reference>
<keyword evidence="1" id="KW-0812">Transmembrane</keyword>
<dbReference type="AlphaFoldDB" id="J9DCA6"/>
<reference evidence="3" key="2">
    <citation type="submission" date="2015-07" db="EMBL/GenBank/DDBJ databases">
        <title>Contrasting host-pathogen interactions and genome evolution in two generalist and specialist microsporidian pathogens of mosquitoes.</title>
        <authorList>
            <consortium name="The Broad Institute Genomics Platform"/>
            <consortium name="The Broad Institute Genome Sequencing Center for Infectious Disease"/>
            <person name="Cuomo C.A."/>
            <person name="Sanscrainte N.D."/>
            <person name="Goldberg J.M."/>
            <person name="Heiman D."/>
            <person name="Young S."/>
            <person name="Zeng Q."/>
            <person name="Becnel J.J."/>
            <person name="Birren B.W."/>
        </authorList>
    </citation>
    <scope>NUCLEOTIDE SEQUENCE [LARGE SCALE GENOMIC DNA]</scope>
    <source>
        <strain evidence="3">USNM 41457</strain>
    </source>
</reference>